<sequence length="168" mass="18724">MIRQCACSESEECIDKAWTQISAYQESCKSNLDYFGNDTSSLVKCFVNDKSGGTFLNLCVKAFNACAMPKMPTKMIAKKLNVPVVRIKEHEMIESLKAFHICAGNFLKDNILQCFNEKKCGVSYIDFEDVGKLGAICPATKGYYYNISVKALPCLKSGGKQQPLPRKH</sequence>
<dbReference type="Proteomes" id="UP000887579">
    <property type="component" value="Unplaced"/>
</dbReference>
<evidence type="ECO:0000313" key="2">
    <source>
        <dbReference type="WBParaSite" id="ES5_v2.g25294.t1"/>
    </source>
</evidence>
<evidence type="ECO:0000313" key="1">
    <source>
        <dbReference type="Proteomes" id="UP000887579"/>
    </source>
</evidence>
<reference evidence="2" key="1">
    <citation type="submission" date="2022-11" db="UniProtKB">
        <authorList>
            <consortium name="WormBaseParasite"/>
        </authorList>
    </citation>
    <scope>IDENTIFICATION</scope>
</reference>
<name>A0AC34G6G4_9BILA</name>
<dbReference type="WBParaSite" id="ES5_v2.g25294.t1">
    <property type="protein sequence ID" value="ES5_v2.g25294.t1"/>
    <property type="gene ID" value="ES5_v2.g25294"/>
</dbReference>
<accession>A0AC34G6G4</accession>
<protein>
    <submittedName>
        <fullName evidence="2">DUF19 domain-containing protein</fullName>
    </submittedName>
</protein>
<proteinExistence type="predicted"/>
<organism evidence="1 2">
    <name type="scientific">Panagrolaimus sp. ES5</name>
    <dbReference type="NCBI Taxonomy" id="591445"/>
    <lineage>
        <taxon>Eukaryota</taxon>
        <taxon>Metazoa</taxon>
        <taxon>Ecdysozoa</taxon>
        <taxon>Nematoda</taxon>
        <taxon>Chromadorea</taxon>
        <taxon>Rhabditida</taxon>
        <taxon>Tylenchina</taxon>
        <taxon>Panagrolaimomorpha</taxon>
        <taxon>Panagrolaimoidea</taxon>
        <taxon>Panagrolaimidae</taxon>
        <taxon>Panagrolaimus</taxon>
    </lineage>
</organism>